<dbReference type="InterPro" id="IPR012336">
    <property type="entry name" value="Thioredoxin-like_fold"/>
</dbReference>
<evidence type="ECO:0000313" key="2">
    <source>
        <dbReference type="EMBL" id="QKV53539.1"/>
    </source>
</evidence>
<gene>
    <name evidence="2" type="ORF">HUK68_11930</name>
</gene>
<dbReference type="KEGG" id="aant:HUK68_11930"/>
<sequence>MALWAGLAGGAVAASLMEPAGVPDRFIGASNAPSTLIVYTSPTCVHCIRFEQELLPQIKSRYVDSGRLRIAMRPILNSALDATILLLADARGSEHRDAMLAHLRARRARLMAAKDMQLALFQVAAEAGVDPADFTRAMQDQARLQALQRLTRQAYEEFGIRGTPTLFLDGAKLEFDGSISSLARILDHAYRSKSPRQ</sequence>
<organism evidence="2 3">
    <name type="scientific">Comamonas antarctica</name>
    <dbReference type="NCBI Taxonomy" id="2743470"/>
    <lineage>
        <taxon>Bacteria</taxon>
        <taxon>Pseudomonadati</taxon>
        <taxon>Pseudomonadota</taxon>
        <taxon>Betaproteobacteria</taxon>
        <taxon>Burkholderiales</taxon>
        <taxon>Comamonadaceae</taxon>
        <taxon>Comamonas</taxon>
    </lineage>
</organism>
<dbReference type="Gene3D" id="3.40.30.10">
    <property type="entry name" value="Glutaredoxin"/>
    <property type="match status" value="1"/>
</dbReference>
<protein>
    <submittedName>
        <fullName evidence="2">Thioredoxin domain-containing protein</fullName>
    </submittedName>
</protein>
<dbReference type="Pfam" id="PF13462">
    <property type="entry name" value="Thioredoxin_4"/>
    <property type="match status" value="1"/>
</dbReference>
<keyword evidence="3" id="KW-1185">Reference proteome</keyword>
<dbReference type="RefSeq" id="WP_175504345.1">
    <property type="nucleotide sequence ID" value="NZ_CP054840.1"/>
</dbReference>
<evidence type="ECO:0000259" key="1">
    <source>
        <dbReference type="Pfam" id="PF13462"/>
    </source>
</evidence>
<evidence type="ECO:0000313" key="3">
    <source>
        <dbReference type="Proteomes" id="UP000509579"/>
    </source>
</evidence>
<feature type="domain" description="Thioredoxin-like fold" evidence="1">
    <location>
        <begin position="24"/>
        <end position="187"/>
    </location>
</feature>
<accession>A0A6N1X2A0</accession>
<name>A0A6N1X2A0_9BURK</name>
<dbReference type="AlphaFoldDB" id="A0A6N1X2A0"/>
<dbReference type="EMBL" id="CP054840">
    <property type="protein sequence ID" value="QKV53539.1"/>
    <property type="molecule type" value="Genomic_DNA"/>
</dbReference>
<dbReference type="SUPFAM" id="SSF52833">
    <property type="entry name" value="Thioredoxin-like"/>
    <property type="match status" value="1"/>
</dbReference>
<dbReference type="Proteomes" id="UP000509579">
    <property type="component" value="Chromosome"/>
</dbReference>
<dbReference type="InterPro" id="IPR036249">
    <property type="entry name" value="Thioredoxin-like_sf"/>
</dbReference>
<reference evidence="2 3" key="1">
    <citation type="submission" date="2020-06" db="EMBL/GenBank/DDBJ databases">
        <title>Acidovorax antarctica sp. nov., isolated from Corinth ice sheet soil, Antarctic Fields Peninsula.</title>
        <authorList>
            <person name="Xu Q."/>
            <person name="Peng F."/>
        </authorList>
    </citation>
    <scope>NUCLEOTIDE SEQUENCE [LARGE SCALE GENOMIC DNA]</scope>
    <source>
        <strain evidence="2 3">16-35-5</strain>
    </source>
</reference>
<proteinExistence type="predicted"/>